<evidence type="ECO:0000313" key="2">
    <source>
        <dbReference type="EMBL" id="RPA74046.1"/>
    </source>
</evidence>
<feature type="region of interest" description="Disordered" evidence="1">
    <location>
        <begin position="26"/>
        <end position="47"/>
    </location>
</feature>
<keyword evidence="3" id="KW-1185">Reference proteome</keyword>
<gene>
    <name evidence="2" type="ORF">BJ508DRAFT_40712</name>
</gene>
<organism evidence="2 3">
    <name type="scientific">Ascobolus immersus RN42</name>
    <dbReference type="NCBI Taxonomy" id="1160509"/>
    <lineage>
        <taxon>Eukaryota</taxon>
        <taxon>Fungi</taxon>
        <taxon>Dikarya</taxon>
        <taxon>Ascomycota</taxon>
        <taxon>Pezizomycotina</taxon>
        <taxon>Pezizomycetes</taxon>
        <taxon>Pezizales</taxon>
        <taxon>Ascobolaceae</taxon>
        <taxon>Ascobolus</taxon>
    </lineage>
</organism>
<dbReference type="Proteomes" id="UP000275078">
    <property type="component" value="Unassembled WGS sequence"/>
</dbReference>
<protein>
    <submittedName>
        <fullName evidence="2">Uncharacterized protein</fullName>
    </submittedName>
</protein>
<evidence type="ECO:0000313" key="3">
    <source>
        <dbReference type="Proteomes" id="UP000275078"/>
    </source>
</evidence>
<dbReference type="AlphaFoldDB" id="A0A3N4HMA5"/>
<feature type="compositionally biased region" description="Basic and acidic residues" evidence="1">
    <location>
        <begin position="26"/>
        <end position="40"/>
    </location>
</feature>
<dbReference type="EMBL" id="ML119802">
    <property type="protein sequence ID" value="RPA74046.1"/>
    <property type="molecule type" value="Genomic_DNA"/>
</dbReference>
<sequence>MSLSTGLLNSLSGALPHLNFARHHDAGDVKHGSNHSHSETHQSYCTHRNTTSLTPTQLNSTVPVCPATDDAVSKCKGSGTIFSDKEACQDLCDLVAEGGNFHNATMLCFEEGCSDHEKHHDHNAAWSLAKVEEYREGCEKAGIDEKESSASGLGLKKGALVMALVFGSVFSGLLI</sequence>
<name>A0A3N4HMA5_ASCIM</name>
<evidence type="ECO:0000256" key="1">
    <source>
        <dbReference type="SAM" id="MobiDB-lite"/>
    </source>
</evidence>
<reference evidence="2 3" key="1">
    <citation type="journal article" date="2018" name="Nat. Ecol. Evol.">
        <title>Pezizomycetes genomes reveal the molecular basis of ectomycorrhizal truffle lifestyle.</title>
        <authorList>
            <person name="Murat C."/>
            <person name="Payen T."/>
            <person name="Noel B."/>
            <person name="Kuo A."/>
            <person name="Morin E."/>
            <person name="Chen J."/>
            <person name="Kohler A."/>
            <person name="Krizsan K."/>
            <person name="Balestrini R."/>
            <person name="Da Silva C."/>
            <person name="Montanini B."/>
            <person name="Hainaut M."/>
            <person name="Levati E."/>
            <person name="Barry K.W."/>
            <person name="Belfiori B."/>
            <person name="Cichocki N."/>
            <person name="Clum A."/>
            <person name="Dockter R.B."/>
            <person name="Fauchery L."/>
            <person name="Guy J."/>
            <person name="Iotti M."/>
            <person name="Le Tacon F."/>
            <person name="Lindquist E.A."/>
            <person name="Lipzen A."/>
            <person name="Malagnac F."/>
            <person name="Mello A."/>
            <person name="Molinier V."/>
            <person name="Miyauchi S."/>
            <person name="Poulain J."/>
            <person name="Riccioni C."/>
            <person name="Rubini A."/>
            <person name="Sitrit Y."/>
            <person name="Splivallo R."/>
            <person name="Traeger S."/>
            <person name="Wang M."/>
            <person name="Zifcakova L."/>
            <person name="Wipf D."/>
            <person name="Zambonelli A."/>
            <person name="Paolocci F."/>
            <person name="Nowrousian M."/>
            <person name="Ottonello S."/>
            <person name="Baldrian P."/>
            <person name="Spatafora J.W."/>
            <person name="Henrissat B."/>
            <person name="Nagy L.G."/>
            <person name="Aury J.M."/>
            <person name="Wincker P."/>
            <person name="Grigoriev I.V."/>
            <person name="Bonfante P."/>
            <person name="Martin F.M."/>
        </authorList>
    </citation>
    <scope>NUCLEOTIDE SEQUENCE [LARGE SCALE GENOMIC DNA]</scope>
    <source>
        <strain evidence="2 3">RN42</strain>
    </source>
</reference>
<proteinExistence type="predicted"/>
<accession>A0A3N4HMA5</accession>